<evidence type="ECO:0000256" key="7">
    <source>
        <dbReference type="ARBA" id="ARBA00022989"/>
    </source>
</evidence>
<feature type="transmembrane region" description="Helical" evidence="12">
    <location>
        <begin position="832"/>
        <end position="851"/>
    </location>
</feature>
<gene>
    <name evidence="14" type="ORF">SISNIDRAFT_492676</name>
</gene>
<feature type="transmembrane region" description="Helical" evidence="12">
    <location>
        <begin position="858"/>
        <end position="882"/>
    </location>
</feature>
<feature type="transmembrane region" description="Helical" evidence="12">
    <location>
        <begin position="336"/>
        <end position="363"/>
    </location>
</feature>
<dbReference type="CDD" id="cd04190">
    <property type="entry name" value="Chitin_synth_C"/>
    <property type="match status" value="1"/>
</dbReference>
<evidence type="ECO:0000256" key="9">
    <source>
        <dbReference type="ARBA" id="ARBA00023180"/>
    </source>
</evidence>
<dbReference type="GO" id="GO:0030428">
    <property type="term" value="C:cell septum"/>
    <property type="evidence" value="ECO:0007669"/>
    <property type="project" value="TreeGrafter"/>
</dbReference>
<evidence type="ECO:0000256" key="8">
    <source>
        <dbReference type="ARBA" id="ARBA00023136"/>
    </source>
</evidence>
<protein>
    <recommendedName>
        <fullName evidence="2">chitin synthase</fullName>
        <ecNumber evidence="2">2.4.1.16</ecNumber>
    </recommendedName>
</protein>
<evidence type="ECO:0000313" key="14">
    <source>
        <dbReference type="EMBL" id="KZS98354.1"/>
    </source>
</evidence>
<sequence length="1136" mass="125360">MTSRLPTPRARIDNSDVPTPTTRRPPQHSIKRAKTLTRPERGVAPAPLINPPAPTPLGPIKQNAPEPTQTWDAWNIFSHFITFWAPPFFLSALGGMKDKQTRQAWREKIALCFIALVLGGAVGFATMGLERVLCPNDSGDNPNRFTRLGSMPGLLGVGGFMVNVSSAAPSGQVNFQQLAQQFSGQDITNSFARDVTDYPACRGLSFHAAADTACASADQCTLGHPNRTTLSQLKLINTTKLVGYDWDQVGLLNTYFVINGAVLNFSPYIEAHPTAVANDVVDTAIRTVLAQKVGGKDGTRAFYSRSQLKASVPCLTQRYYAGNIDKITPGCVVSQLVLYAGLIVILGLVLVRFAMACIFNWFISARLVAPPQNLSRTVISPAVMPEGANVRIDSKNGTAPWSGPRKGPNNLPQKSANNTVAPLISMSQIGAELFTVCLITCYSEGEDSIRGTLDSISQTSYSDSRKLLFVVADGMVTGAGEKLSTPDICVGLLEADPRFGDPMPMSYLAVGLGAKKENRAMVYAGHYTVAGRRTPTVVVVKCGTEAEAPQKKAGNRGKRDSQLILMNFFAHVTYNDRMTPLDFDLFRKIHILMGVTPDFFEACLMVDADTRVFPDSLRQLVNSLHHDHLIMGVCGETRIANKRQSWVTAIQVYEYFISHHLAKAFESVFGGVTCLPGCFSMYRLKARKVTDDDWVPLLVKPEIVREYSQSEVTTLHQKNLLLLGEDRFLTTILLRTFPNRKMMFLPQARCRTVAPDTFAVLLSQRRRWINSTIHNLMELVRVRNLCGTFCFSMQFVVFMDLLGTTVLPVAICLTYALIVNMALNPPDTFEKAIPLMLLVAVIGLPAVLILITTRKVVYVFWMLIYLVALPIWNFVLPVYAFWHFDDFSWGETRKVEGERKDLGHGAGEGTFEGTSVPLRRWEDWERSRLRKLRREERRRREMERAYPNGYPSQGEFLSPRPLETYSQYDGSDTASVTSSDDDHWGMQIGGYNENSTKFPPPPLGLAPSDTVIENAATLDAAEMEAMLEVGFDGLSSKEHLVPIHPRAAPPPPPLIASPRYQLHDTSPPPPRFNGYVPVSREGTPGNPHEHDLGLPPPPLSANGTSSAVPEWKGHAKKRSGGRGGDYGPLGPLDPDR</sequence>
<keyword evidence="4" id="KW-0328">Glycosyltransferase</keyword>
<keyword evidence="5 14" id="KW-0808">Transferase</keyword>
<feature type="transmembrane region" description="Helical" evidence="12">
    <location>
        <begin position="76"/>
        <end position="96"/>
    </location>
</feature>
<feature type="region of interest" description="Disordered" evidence="11">
    <location>
        <begin position="1"/>
        <end position="65"/>
    </location>
</feature>
<dbReference type="InterPro" id="IPR004835">
    <property type="entry name" value="Chitin_synth"/>
</dbReference>
<dbReference type="Pfam" id="PF22997">
    <property type="entry name" value="CHS4"/>
    <property type="match status" value="1"/>
</dbReference>
<evidence type="ECO:0000256" key="4">
    <source>
        <dbReference type="ARBA" id="ARBA00022676"/>
    </source>
</evidence>
<evidence type="ECO:0000259" key="13">
    <source>
        <dbReference type="Pfam" id="PF22997"/>
    </source>
</evidence>
<dbReference type="GO" id="GO:0004100">
    <property type="term" value="F:chitin synthase activity"/>
    <property type="evidence" value="ECO:0007669"/>
    <property type="project" value="UniProtKB-EC"/>
</dbReference>
<organism evidence="14 15">
    <name type="scientific">Sistotremastrum niveocremeum HHB9708</name>
    <dbReference type="NCBI Taxonomy" id="1314777"/>
    <lineage>
        <taxon>Eukaryota</taxon>
        <taxon>Fungi</taxon>
        <taxon>Dikarya</taxon>
        <taxon>Basidiomycota</taxon>
        <taxon>Agaricomycotina</taxon>
        <taxon>Agaricomycetes</taxon>
        <taxon>Sistotremastrales</taxon>
        <taxon>Sistotremastraceae</taxon>
        <taxon>Sertulicium</taxon>
        <taxon>Sertulicium niveocremeum</taxon>
    </lineage>
</organism>
<dbReference type="EMBL" id="KV419395">
    <property type="protein sequence ID" value="KZS98354.1"/>
    <property type="molecule type" value="Genomic_DNA"/>
</dbReference>
<feature type="domain" description="Chitin synthase 4-like" evidence="13">
    <location>
        <begin position="242"/>
        <end position="323"/>
    </location>
</feature>
<accession>A0A165A1F8</accession>
<comment type="catalytic activity">
    <reaction evidence="10">
        <text>[(1-&gt;4)-N-acetyl-beta-D-glucosaminyl](n) + UDP-N-acetyl-alpha-D-glucosamine = [(1-&gt;4)-N-acetyl-beta-D-glucosaminyl](n+1) + UDP + H(+)</text>
        <dbReference type="Rhea" id="RHEA:16637"/>
        <dbReference type="Rhea" id="RHEA-COMP:9593"/>
        <dbReference type="Rhea" id="RHEA-COMP:9595"/>
        <dbReference type="ChEBI" id="CHEBI:15378"/>
        <dbReference type="ChEBI" id="CHEBI:17029"/>
        <dbReference type="ChEBI" id="CHEBI:57705"/>
        <dbReference type="ChEBI" id="CHEBI:58223"/>
        <dbReference type="EC" id="2.4.1.16"/>
    </reaction>
</comment>
<feature type="compositionally biased region" description="Pro residues" evidence="11">
    <location>
        <begin position="48"/>
        <end position="57"/>
    </location>
</feature>
<evidence type="ECO:0000256" key="2">
    <source>
        <dbReference type="ARBA" id="ARBA00012543"/>
    </source>
</evidence>
<evidence type="ECO:0000256" key="12">
    <source>
        <dbReference type="SAM" id="Phobius"/>
    </source>
</evidence>
<dbReference type="SUPFAM" id="SSF53448">
    <property type="entry name" value="Nucleotide-diphospho-sugar transferases"/>
    <property type="match status" value="1"/>
</dbReference>
<proteinExistence type="predicted"/>
<keyword evidence="3" id="KW-1003">Cell membrane</keyword>
<feature type="transmembrane region" description="Helical" evidence="12">
    <location>
        <begin position="108"/>
        <end position="129"/>
    </location>
</feature>
<dbReference type="AlphaFoldDB" id="A0A165A1F8"/>
<evidence type="ECO:0000313" key="15">
    <source>
        <dbReference type="Proteomes" id="UP000076722"/>
    </source>
</evidence>
<keyword evidence="6 12" id="KW-0812">Transmembrane</keyword>
<evidence type="ECO:0000256" key="1">
    <source>
        <dbReference type="ARBA" id="ARBA00004651"/>
    </source>
</evidence>
<name>A0A165A1F8_9AGAM</name>
<evidence type="ECO:0000256" key="11">
    <source>
        <dbReference type="SAM" id="MobiDB-lite"/>
    </source>
</evidence>
<dbReference type="GO" id="GO:0005886">
    <property type="term" value="C:plasma membrane"/>
    <property type="evidence" value="ECO:0007669"/>
    <property type="project" value="UniProtKB-SubCell"/>
</dbReference>
<feature type="region of interest" description="Disordered" evidence="11">
    <location>
        <begin position="394"/>
        <end position="414"/>
    </location>
</feature>
<evidence type="ECO:0000256" key="10">
    <source>
        <dbReference type="ARBA" id="ARBA00048014"/>
    </source>
</evidence>
<dbReference type="OrthoDB" id="370884at2759"/>
<dbReference type="PANTHER" id="PTHR22914:SF41">
    <property type="entry name" value="CHITIN SYNTHASE 7"/>
    <property type="match status" value="1"/>
</dbReference>
<feature type="region of interest" description="Disordered" evidence="11">
    <location>
        <begin position="1063"/>
        <end position="1136"/>
    </location>
</feature>
<dbReference type="Pfam" id="PF03142">
    <property type="entry name" value="Chitin_synth_2"/>
    <property type="match status" value="1"/>
</dbReference>
<keyword evidence="7 12" id="KW-1133">Transmembrane helix</keyword>
<evidence type="ECO:0000256" key="3">
    <source>
        <dbReference type="ARBA" id="ARBA00022475"/>
    </source>
</evidence>
<dbReference type="PANTHER" id="PTHR22914">
    <property type="entry name" value="CHITIN SYNTHASE"/>
    <property type="match status" value="1"/>
</dbReference>
<comment type="subcellular location">
    <subcellularLocation>
        <location evidence="1">Cell membrane</location>
        <topology evidence="1">Multi-pass membrane protein</topology>
    </subcellularLocation>
</comment>
<dbReference type="EC" id="2.4.1.16" evidence="2"/>
<dbReference type="GO" id="GO:0006031">
    <property type="term" value="P:chitin biosynthetic process"/>
    <property type="evidence" value="ECO:0007669"/>
    <property type="project" value="TreeGrafter"/>
</dbReference>
<evidence type="ECO:0000256" key="6">
    <source>
        <dbReference type="ARBA" id="ARBA00022692"/>
    </source>
</evidence>
<feature type="transmembrane region" description="Helical" evidence="12">
    <location>
        <begin position="801"/>
        <end position="820"/>
    </location>
</feature>
<dbReference type="SUPFAM" id="SSF55856">
    <property type="entry name" value="Cytochrome b5-like heme/steroid binding domain"/>
    <property type="match status" value="1"/>
</dbReference>
<dbReference type="InterPro" id="IPR054295">
    <property type="entry name" value="CHS4-like_dom"/>
</dbReference>
<keyword evidence="9" id="KW-0325">Glycoprotein</keyword>
<keyword evidence="8 12" id="KW-0472">Membrane</keyword>
<evidence type="ECO:0000256" key="5">
    <source>
        <dbReference type="ARBA" id="ARBA00022679"/>
    </source>
</evidence>
<dbReference type="InterPro" id="IPR029044">
    <property type="entry name" value="Nucleotide-diphossugar_trans"/>
</dbReference>
<reference evidence="14 15" key="1">
    <citation type="journal article" date="2016" name="Mol. Biol. Evol.">
        <title>Comparative Genomics of Early-Diverging Mushroom-Forming Fungi Provides Insights into the Origins of Lignocellulose Decay Capabilities.</title>
        <authorList>
            <person name="Nagy L.G."/>
            <person name="Riley R."/>
            <person name="Tritt A."/>
            <person name="Adam C."/>
            <person name="Daum C."/>
            <person name="Floudas D."/>
            <person name="Sun H."/>
            <person name="Yadav J.S."/>
            <person name="Pangilinan J."/>
            <person name="Larsson K.H."/>
            <person name="Matsuura K."/>
            <person name="Barry K."/>
            <person name="Labutti K."/>
            <person name="Kuo R."/>
            <person name="Ohm R.A."/>
            <person name="Bhattacharya S.S."/>
            <person name="Shirouzu T."/>
            <person name="Yoshinaga Y."/>
            <person name="Martin F.M."/>
            <person name="Grigoriev I.V."/>
            <person name="Hibbett D.S."/>
        </authorList>
    </citation>
    <scope>NUCLEOTIDE SEQUENCE [LARGE SCALE GENOMIC DNA]</scope>
    <source>
        <strain evidence="14 15">HHB9708</strain>
    </source>
</reference>
<dbReference type="Proteomes" id="UP000076722">
    <property type="component" value="Unassembled WGS sequence"/>
</dbReference>
<dbReference type="InterPro" id="IPR036400">
    <property type="entry name" value="Cyt_B5-like_heme/steroid_sf"/>
</dbReference>
<feature type="compositionally biased region" description="Basic residues" evidence="11">
    <location>
        <begin position="25"/>
        <end position="35"/>
    </location>
</feature>
<keyword evidence="15" id="KW-1185">Reference proteome</keyword>
<dbReference type="STRING" id="1314777.A0A165A1F8"/>